<dbReference type="AlphaFoldDB" id="A0A3P3XRM4"/>
<evidence type="ECO:0000313" key="1">
    <source>
        <dbReference type="EMBL" id="SLM18945.1"/>
    </source>
</evidence>
<protein>
    <recommendedName>
        <fullName evidence="2">Bacterial surface antigen (D15) domain-containing protein</fullName>
    </recommendedName>
</protein>
<name>A0A3P3XRM4_9SPIR</name>
<dbReference type="EMBL" id="FWDO01000005">
    <property type="protein sequence ID" value="SLM18945.1"/>
    <property type="molecule type" value="Genomic_DNA"/>
</dbReference>
<accession>A0A3P3XRM4</accession>
<evidence type="ECO:0008006" key="2">
    <source>
        <dbReference type="Google" id="ProtNLM"/>
    </source>
</evidence>
<gene>
    <name evidence="1" type="ORF">SPIRO4BDMA_50460</name>
</gene>
<reference evidence="1" key="1">
    <citation type="submission" date="2017-02" db="EMBL/GenBank/DDBJ databases">
        <authorList>
            <person name="Regsiter A."/>
            <person name="William W."/>
        </authorList>
    </citation>
    <scope>NUCLEOTIDE SEQUENCE</scope>
    <source>
        <strain evidence="1">BdmA 4</strain>
    </source>
</reference>
<organism evidence="1">
    <name type="scientific">uncultured spirochete</name>
    <dbReference type="NCBI Taxonomy" id="156406"/>
    <lineage>
        <taxon>Bacteria</taxon>
        <taxon>Pseudomonadati</taxon>
        <taxon>Spirochaetota</taxon>
        <taxon>Spirochaetia</taxon>
        <taxon>Spirochaetales</taxon>
        <taxon>environmental samples</taxon>
    </lineage>
</organism>
<proteinExistence type="predicted"/>
<sequence>MRIKKNGIIHAALLLILLGGISGRVQAQLLGSLEPVLHFQTESFDIYAPPNMEPEAERLAGFADKTYAMLCEFFGVKASARRIPVLLSDIEYSLNGYTTLYPSNRIVLLLASADPRSQLATMQDELYSVFLHELVHYVTLNERAGGWRALAWLSGDWIAPEVWMMPQALVEGTAVWVESRLGEEGIGSPGRLNDPAALETVRLERARGQSRSLWDVSGLVDFYGAGNLPYLYGGLFADFLSERYGPDMLGRLWRASSDGNIFRGFDGTLTSRGILERETRVPPRQLWQDFLAWVDDGSSSVEGGGGAIWTGGAQELFSGYVGVAGAGEGVLYFVDLERRGLYALPVKAMAEGESAQENGIEKSEGEGEKKNVRPERLFAVDGMLRNIFFNVKSEALELDWIRIDAQNQEIPARYRYDLKNRTLTYEYDLPVAAPGSALQALHDESEQNIFLYDSWQDSETSIRYGLARIGTAVLPARQLPEGRIEVANIPNNAMRWLSPGSRDQSESPDSVRFALSTIPDKGLSRLAVLEEKKGSWQLSIARDAPQGGVHQPIFIDASHIVYRESKENGQAALCLLDISEKRQGAAVSDRFSAPIPIDWILPSEWLALYAPEIHTALPGPSDQGHPQKSRSTLFPALFSTSRIPYANGSLIGLDIIASDLTERLAWVVFAGWDFSTARPAASTELQLGAGAWQFNVSASDQSVLTTPVARKSTLGTTVTWHRTLLPSFRSISANSHAAFAGVQNNYSASGILNVVPDYYAWATGIGLDFSSAYASRKSPYGTLGFSLSGNVEYESASTAGFGGMSLSGSASLKGRFDASLYGAVAPAGGVAFAPAARYLESGGSYVLSAADIPYPVYQEYRSFLNPSPWYVFGEAQYRLFSLETGWHLRLPFMPAFALRRIVGNIGLRGAGLDVSGAPVILSSAFAQADFDFALLAGLAAETHTHFTVEAAWAFQPGKAGGRPTHISVGLQTSLE</sequence>